<evidence type="ECO:0000313" key="2">
    <source>
        <dbReference type="Proteomes" id="UP000298058"/>
    </source>
</evidence>
<protein>
    <submittedName>
        <fullName evidence="1">Uncharacterized protein</fullName>
    </submittedName>
</protein>
<dbReference type="Proteomes" id="UP000298058">
    <property type="component" value="Unassembled WGS sequence"/>
</dbReference>
<organism evidence="1 2">
    <name type="scientific">Leptospira idonii</name>
    <dbReference type="NCBI Taxonomy" id="1193500"/>
    <lineage>
        <taxon>Bacteria</taxon>
        <taxon>Pseudomonadati</taxon>
        <taxon>Spirochaetota</taxon>
        <taxon>Spirochaetia</taxon>
        <taxon>Leptospirales</taxon>
        <taxon>Leptospiraceae</taxon>
        <taxon>Leptospira</taxon>
    </lineage>
</organism>
<reference evidence="1" key="1">
    <citation type="journal article" date="2019" name="PLoS Negl. Trop. Dis.">
        <title>Revisiting the worldwide diversity of Leptospira species in the environment.</title>
        <authorList>
            <person name="Vincent A.T."/>
            <person name="Schiettekatte O."/>
            <person name="Bourhy P."/>
            <person name="Veyrier F.J."/>
            <person name="Picardeau M."/>
        </authorList>
    </citation>
    <scope>NUCLEOTIDE SEQUENCE [LARGE SCALE GENOMIC DNA]</scope>
    <source>
        <strain evidence="1">201300427</strain>
    </source>
</reference>
<keyword evidence="2" id="KW-1185">Reference proteome</keyword>
<gene>
    <name evidence="1" type="ORF">EHS15_05275</name>
</gene>
<name>A0A4R9M5W3_9LEPT</name>
<sequence length="254" mass="29260">MNEKKSILSDPIFPKVIEAYQNSLKERYSAESLSRFPKYSSIKRETIDLLIGFFTEFLYPKYEERLKLDSAFQALAGFVHHPAKVWGILGNIAASIFRFGRHFPLALKAGLAALHSYVTAHSFEEILIREVNSEENPSLAISSNESFTKILGRIPQKDADAFRADIGKLFHTFTDEVLVNKIILIMDDILRKMETKENLYTETDKRGIDLGIQILKKGRFIFDRLSKQEMFLVIEAIDEVEREFFLEAKRKSKS</sequence>
<dbReference type="AlphaFoldDB" id="A0A4R9M5W3"/>
<dbReference type="OrthoDB" id="343624at2"/>
<dbReference type="RefSeq" id="WP_135759504.1">
    <property type="nucleotide sequence ID" value="NZ_RQHW01000016.1"/>
</dbReference>
<proteinExistence type="predicted"/>
<dbReference type="EMBL" id="RQHW01000016">
    <property type="protein sequence ID" value="TGN20108.1"/>
    <property type="molecule type" value="Genomic_DNA"/>
</dbReference>
<comment type="caution">
    <text evidence="1">The sequence shown here is derived from an EMBL/GenBank/DDBJ whole genome shotgun (WGS) entry which is preliminary data.</text>
</comment>
<accession>A0A4R9M5W3</accession>
<evidence type="ECO:0000313" key="1">
    <source>
        <dbReference type="EMBL" id="TGN20108.1"/>
    </source>
</evidence>